<organism evidence="5 6">
    <name type="scientific">Xenorhabdus szentirmaii DSM 16338</name>
    <dbReference type="NCBI Taxonomy" id="1427518"/>
    <lineage>
        <taxon>Bacteria</taxon>
        <taxon>Pseudomonadati</taxon>
        <taxon>Pseudomonadota</taxon>
        <taxon>Gammaproteobacteria</taxon>
        <taxon>Enterobacterales</taxon>
        <taxon>Morganellaceae</taxon>
        <taxon>Xenorhabdus</taxon>
    </lineage>
</organism>
<reference evidence="5" key="1">
    <citation type="submission" date="2013-11" db="EMBL/GenBank/DDBJ databases">
        <title>Draft genome sequence and annotation of the entomopathogenic bacteria, Xenorhabdus cabanillasi strain JM26 and Xenorhabdus szentirmai strain DSM 16338.</title>
        <authorList>
            <person name="Gualtieri M."/>
            <person name="Ogier J.C."/>
            <person name="Pages S."/>
            <person name="Givaudan A."/>
            <person name="Gaudriault S."/>
        </authorList>
    </citation>
    <scope>NUCLEOTIDE SEQUENCE [LARGE SCALE GENOMIC DNA]</scope>
    <source>
        <strain evidence="5">DSM 16338</strain>
    </source>
</reference>
<evidence type="ECO:0000313" key="5">
    <source>
        <dbReference type="EMBL" id="CDL85230.1"/>
    </source>
</evidence>
<dbReference type="SMART" id="SM00490">
    <property type="entry name" value="HELICc"/>
    <property type="match status" value="1"/>
</dbReference>
<dbReference type="PROSITE" id="PS51194">
    <property type="entry name" value="HELICASE_CTER"/>
    <property type="match status" value="1"/>
</dbReference>
<evidence type="ECO:0000256" key="2">
    <source>
        <dbReference type="SAM" id="Coils"/>
    </source>
</evidence>
<dbReference type="Proteomes" id="UP000019202">
    <property type="component" value="Unassembled WGS sequence"/>
</dbReference>
<dbReference type="PANTHER" id="PTHR45766">
    <property type="entry name" value="DNA ANNEALING HELICASE AND ENDONUCLEASE ZRANB3 FAMILY MEMBER"/>
    <property type="match status" value="1"/>
</dbReference>
<dbReference type="SUPFAM" id="SSF52540">
    <property type="entry name" value="P-loop containing nucleoside triphosphate hydrolases"/>
    <property type="match status" value="1"/>
</dbReference>
<dbReference type="Gene3D" id="3.40.50.300">
    <property type="entry name" value="P-loop containing nucleotide triphosphate hydrolases"/>
    <property type="match status" value="1"/>
</dbReference>
<evidence type="ECO:0000256" key="1">
    <source>
        <dbReference type="ARBA" id="ARBA00022801"/>
    </source>
</evidence>
<name>W1J6W6_9GAMM</name>
<dbReference type="InterPro" id="IPR027417">
    <property type="entry name" value="P-loop_NTPase"/>
</dbReference>
<keyword evidence="2" id="KW-0175">Coiled coil</keyword>
<dbReference type="EMBL" id="CBXF010000130">
    <property type="protein sequence ID" value="CDL85230.1"/>
    <property type="molecule type" value="Genomic_DNA"/>
</dbReference>
<proteinExistence type="predicted"/>
<feature type="coiled-coil region" evidence="2">
    <location>
        <begin position="201"/>
        <end position="290"/>
    </location>
</feature>
<dbReference type="GO" id="GO:0016787">
    <property type="term" value="F:hydrolase activity"/>
    <property type="evidence" value="ECO:0007669"/>
    <property type="project" value="UniProtKB-KW"/>
</dbReference>
<keyword evidence="6" id="KW-1185">Reference proteome</keyword>
<accession>W1J6W6</accession>
<evidence type="ECO:0000259" key="4">
    <source>
        <dbReference type="PROSITE" id="PS51194"/>
    </source>
</evidence>
<gene>
    <name evidence="5" type="ORF">XSR1_680005</name>
</gene>
<feature type="region of interest" description="Disordered" evidence="3">
    <location>
        <begin position="27"/>
        <end position="48"/>
    </location>
</feature>
<protein>
    <recommendedName>
        <fullName evidence="4">Helicase C-terminal domain-containing protein</fullName>
    </recommendedName>
</protein>
<dbReference type="OrthoDB" id="9814088at2"/>
<evidence type="ECO:0000256" key="3">
    <source>
        <dbReference type="SAM" id="MobiDB-lite"/>
    </source>
</evidence>
<dbReference type="STRING" id="1427518.XSR1_680005"/>
<feature type="domain" description="Helicase C-terminal" evidence="4">
    <location>
        <begin position="1"/>
        <end position="183"/>
    </location>
</feature>
<dbReference type="AlphaFoldDB" id="W1J6W6"/>
<comment type="caution">
    <text evidence="5">The sequence shown here is derived from an EMBL/GenBank/DDBJ whole genome shotgun (WGS) entry which is preliminary data.</text>
</comment>
<dbReference type="PANTHER" id="PTHR45766:SF6">
    <property type="entry name" value="SWI_SNF-RELATED MATRIX-ASSOCIATED ACTIN-DEPENDENT REGULATOR OF CHROMATIN SUBFAMILY A-LIKE PROTEIN 1"/>
    <property type="match status" value="1"/>
</dbReference>
<dbReference type="InterPro" id="IPR001650">
    <property type="entry name" value="Helicase_C-like"/>
</dbReference>
<sequence>MLARALGMKREDIGILNATTVAQAAKANTKKLKKVKRPAEPKEDATPEQLAKYDAQKAAFDEYVAAQNEISLSGIEKIASGYNEGRTPIIICNKKAEVGINLHIGTTAMYHLTLPWTPASLNQRNGRGARVGSSSESVKAYYYCGKGSFDEFRLDTMQRKANWITDILTSEAAKMANADANSAEEMRLLLASDPEARERIRREQIEKAETLAREKAKQRAEIDLANYLKAQHASKGNAQSVEDTLQASQAKMVAAQAKLNQEAYQSAQSQKELKTEIAQYKDVITKQERLLTRMRKSENLIKRLRPEIKHAIEAGYLDVESDILDRGSEYYVAKDKRRFRTGRVYHCWMLRNQYSYRKDAAQGHQY</sequence>
<dbReference type="Pfam" id="PF00271">
    <property type="entry name" value="Helicase_C"/>
    <property type="match status" value="1"/>
</dbReference>
<keyword evidence="1" id="KW-0378">Hydrolase</keyword>
<evidence type="ECO:0000313" key="6">
    <source>
        <dbReference type="Proteomes" id="UP000019202"/>
    </source>
</evidence>